<evidence type="ECO:0000256" key="2">
    <source>
        <dbReference type="ARBA" id="ARBA00023125"/>
    </source>
</evidence>
<dbReference type="InterPro" id="IPR036388">
    <property type="entry name" value="WH-like_DNA-bd_sf"/>
</dbReference>
<dbReference type="InterPro" id="IPR001034">
    <property type="entry name" value="DeoR_HTH"/>
</dbReference>
<dbReference type="InterPro" id="IPR057727">
    <property type="entry name" value="WCX_dom"/>
</dbReference>
<dbReference type="PROSITE" id="PS52050">
    <property type="entry name" value="WYL"/>
    <property type="match status" value="1"/>
</dbReference>
<keyword evidence="6" id="KW-1185">Reference proteome</keyword>
<evidence type="ECO:0000313" key="5">
    <source>
        <dbReference type="EMBL" id="MBY6366549.1"/>
    </source>
</evidence>
<keyword evidence="1" id="KW-0805">Transcription regulation</keyword>
<dbReference type="InterPro" id="IPR036390">
    <property type="entry name" value="WH_DNA-bd_sf"/>
</dbReference>
<dbReference type="Pfam" id="PF08279">
    <property type="entry name" value="HTH_11"/>
    <property type="match status" value="1"/>
</dbReference>
<dbReference type="InterPro" id="IPR051534">
    <property type="entry name" value="CBASS_pafABC_assoc_protein"/>
</dbReference>
<keyword evidence="3" id="KW-0804">Transcription</keyword>
<name>A0ABS7P4I1_9NOCA</name>
<dbReference type="SUPFAM" id="SSF46785">
    <property type="entry name" value="Winged helix' DNA-binding domain"/>
    <property type="match status" value="1"/>
</dbReference>
<dbReference type="InterPro" id="IPR018356">
    <property type="entry name" value="Tscrpt_reg_HTH_DeoR_CS"/>
</dbReference>
<evidence type="ECO:0000256" key="1">
    <source>
        <dbReference type="ARBA" id="ARBA00023015"/>
    </source>
</evidence>
<dbReference type="RefSeq" id="WP_222683871.1">
    <property type="nucleotide sequence ID" value="NZ_JABUBT010000015.1"/>
</dbReference>
<gene>
    <name evidence="5" type="ORF">HQ603_07260</name>
</gene>
<dbReference type="PANTHER" id="PTHR34580">
    <property type="match status" value="1"/>
</dbReference>
<organism evidence="5 6">
    <name type="scientific">Rhodococcoides corynebacterioides</name>
    <dbReference type="NCBI Taxonomy" id="53972"/>
    <lineage>
        <taxon>Bacteria</taxon>
        <taxon>Bacillati</taxon>
        <taxon>Actinomycetota</taxon>
        <taxon>Actinomycetes</taxon>
        <taxon>Mycobacteriales</taxon>
        <taxon>Nocardiaceae</taxon>
        <taxon>Rhodococcoides</taxon>
    </lineage>
</organism>
<proteinExistence type="predicted"/>
<comment type="caution">
    <text evidence="5">The sequence shown here is derived from an EMBL/GenBank/DDBJ whole genome shotgun (WGS) entry which is preliminary data.</text>
</comment>
<feature type="domain" description="HTH deoR-type" evidence="4">
    <location>
        <begin position="4"/>
        <end position="63"/>
    </location>
</feature>
<evidence type="ECO:0000256" key="3">
    <source>
        <dbReference type="ARBA" id="ARBA00023163"/>
    </source>
</evidence>
<dbReference type="InterPro" id="IPR013196">
    <property type="entry name" value="HTH_11"/>
</dbReference>
<sequence length="319" mass="34830">MSEPSSRMLALLSLLQLRREWSGTVLADRLGVTPRTIRRDVDRLRELGYSVSAVRGSEGGYRLDAGDAVPPLLLDDDQVIALTVALQMVPALGVDVGDAADRALATVRRIMPDRVRRRVDAVEFASMPTTVDSVDTEVLRVMGEAVRARELVRFDYVVDEQVTPLGPTRRIEPHGVVGAGARWYVVGFDLDRVDWRLFRVDRMRPKMRTGVTFRAREVPGGSAGEFVRRHFRGTASGEWACAGEATVAVPASAVAPFVGDGVVESLDDDRCRVRIGAWSWAGVAASLLRFDAALSDVEPPELVDAMRTMAGRLSDAVSS</sequence>
<keyword evidence="2" id="KW-0238">DNA-binding</keyword>
<dbReference type="PROSITE" id="PS51000">
    <property type="entry name" value="HTH_DEOR_2"/>
    <property type="match status" value="1"/>
</dbReference>
<dbReference type="Proteomes" id="UP000825228">
    <property type="component" value="Unassembled WGS sequence"/>
</dbReference>
<dbReference type="Pfam" id="PF13280">
    <property type="entry name" value="WYL"/>
    <property type="match status" value="1"/>
</dbReference>
<dbReference type="PANTHER" id="PTHR34580:SF3">
    <property type="entry name" value="PROTEIN PAFB"/>
    <property type="match status" value="1"/>
</dbReference>
<evidence type="ECO:0000313" key="6">
    <source>
        <dbReference type="Proteomes" id="UP000825228"/>
    </source>
</evidence>
<dbReference type="InterPro" id="IPR028349">
    <property type="entry name" value="PafC-like"/>
</dbReference>
<dbReference type="PROSITE" id="PS00894">
    <property type="entry name" value="HTH_DEOR_1"/>
    <property type="match status" value="1"/>
</dbReference>
<evidence type="ECO:0000259" key="4">
    <source>
        <dbReference type="PROSITE" id="PS51000"/>
    </source>
</evidence>
<dbReference type="InterPro" id="IPR026881">
    <property type="entry name" value="WYL_dom"/>
</dbReference>
<reference evidence="5 6" key="1">
    <citation type="submission" date="2020-06" db="EMBL/GenBank/DDBJ databases">
        <title>Taxonomy, biology and ecology of Rhodococcus bacteria occurring in California pistachio and other woody hosts as revealed by genome sequence analyses.</title>
        <authorList>
            <person name="Gai Y."/>
            <person name="Riely B."/>
        </authorList>
    </citation>
    <scope>NUCLEOTIDE SEQUENCE [LARGE SCALE GENOMIC DNA]</scope>
    <source>
        <strain evidence="5 6">BP-281</strain>
    </source>
</reference>
<dbReference type="EMBL" id="JABUBU010000003">
    <property type="protein sequence ID" value="MBY6366549.1"/>
    <property type="molecule type" value="Genomic_DNA"/>
</dbReference>
<dbReference type="PIRSF" id="PIRSF016838">
    <property type="entry name" value="PafC"/>
    <property type="match status" value="1"/>
</dbReference>
<protein>
    <submittedName>
        <fullName evidence="5">WYL domain-containing protein</fullName>
    </submittedName>
</protein>
<dbReference type="Gene3D" id="1.10.10.10">
    <property type="entry name" value="Winged helix-like DNA-binding domain superfamily/Winged helix DNA-binding domain"/>
    <property type="match status" value="1"/>
</dbReference>
<dbReference type="Pfam" id="PF25583">
    <property type="entry name" value="WCX"/>
    <property type="match status" value="1"/>
</dbReference>
<accession>A0ABS7P4I1</accession>